<dbReference type="Proteomes" id="UP001176521">
    <property type="component" value="Unassembled WGS sequence"/>
</dbReference>
<evidence type="ECO:0000256" key="1">
    <source>
        <dbReference type="SAM" id="Coils"/>
    </source>
</evidence>
<proteinExistence type="predicted"/>
<evidence type="ECO:0000313" key="3">
    <source>
        <dbReference type="EMBL" id="KAK0538281.1"/>
    </source>
</evidence>
<accession>A0AAN6GF78</accession>
<keyword evidence="1" id="KW-0175">Coiled coil</keyword>
<evidence type="ECO:0000256" key="2">
    <source>
        <dbReference type="SAM" id="MobiDB-lite"/>
    </source>
</evidence>
<feature type="compositionally biased region" description="Low complexity" evidence="2">
    <location>
        <begin position="146"/>
        <end position="169"/>
    </location>
</feature>
<comment type="caution">
    <text evidence="3">The sequence shown here is derived from an EMBL/GenBank/DDBJ whole genome shotgun (WGS) entry which is preliminary data.</text>
</comment>
<sequence length="290" mass="30964">MISISSSTAALCPQSYASMAPCTECAHHHATDLSSCALTRPRQISSLPFPPSMSYMHAHSSRILTPARAAQLYPDDVEAQEAARFWVQTDGCIDAGFEVRCSDAEWAGVDLNSSEVDDDSRSDLGAPEVDEATWNAPPPAYEEASKSASSSSSSSSSSSPWSSRSRASSDLSPEAGTLRLTVNASVLPRSTSTFNASPASASTPTPISIEPKQPSFLSLAFLGPARAHARALQRAQRRAAQLEELHDAWARLGLNTREMLARGGQGALPPFFEHPPACTSMDAMLEELRL</sequence>
<organism evidence="3 4">
    <name type="scientific">Tilletia horrida</name>
    <dbReference type="NCBI Taxonomy" id="155126"/>
    <lineage>
        <taxon>Eukaryota</taxon>
        <taxon>Fungi</taxon>
        <taxon>Dikarya</taxon>
        <taxon>Basidiomycota</taxon>
        <taxon>Ustilaginomycotina</taxon>
        <taxon>Exobasidiomycetes</taxon>
        <taxon>Tilletiales</taxon>
        <taxon>Tilletiaceae</taxon>
        <taxon>Tilletia</taxon>
    </lineage>
</organism>
<name>A0AAN6GF78_9BASI</name>
<evidence type="ECO:0000313" key="4">
    <source>
        <dbReference type="Proteomes" id="UP001176521"/>
    </source>
</evidence>
<keyword evidence="4" id="KW-1185">Reference proteome</keyword>
<gene>
    <name evidence="3" type="ORF">OC842_001344</name>
</gene>
<feature type="region of interest" description="Disordered" evidence="2">
    <location>
        <begin position="112"/>
        <end position="174"/>
    </location>
</feature>
<dbReference type="EMBL" id="JAPDMQ010000047">
    <property type="protein sequence ID" value="KAK0538281.1"/>
    <property type="molecule type" value="Genomic_DNA"/>
</dbReference>
<protein>
    <submittedName>
        <fullName evidence="3">Uncharacterized protein</fullName>
    </submittedName>
</protein>
<dbReference type="AlphaFoldDB" id="A0AAN6GF78"/>
<feature type="coiled-coil region" evidence="1">
    <location>
        <begin position="225"/>
        <end position="252"/>
    </location>
</feature>
<reference evidence="3" key="1">
    <citation type="journal article" date="2023" name="PhytoFront">
        <title>Draft Genome Resources of Seven Strains of Tilletia horrida, Causal Agent of Kernel Smut of Rice.</title>
        <authorList>
            <person name="Khanal S."/>
            <person name="Antony Babu S."/>
            <person name="Zhou X.G."/>
        </authorList>
    </citation>
    <scope>NUCLEOTIDE SEQUENCE</scope>
    <source>
        <strain evidence="3">TX3</strain>
    </source>
</reference>